<dbReference type="Gene3D" id="6.10.250.10">
    <property type="match status" value="1"/>
</dbReference>
<dbReference type="InterPro" id="IPR006119">
    <property type="entry name" value="Resolv_N"/>
</dbReference>
<dbReference type="AlphaFoldDB" id="A0A3M0S3R1"/>
<evidence type="ECO:0000313" key="3">
    <source>
        <dbReference type="Proteomes" id="UP000277999"/>
    </source>
</evidence>
<protein>
    <recommendedName>
        <fullName evidence="1">Resolvase/invertase-type recombinase catalytic domain-containing protein</fullName>
    </recommendedName>
</protein>
<dbReference type="EMBL" id="RFAQ01000112">
    <property type="protein sequence ID" value="RMC92561.1"/>
    <property type="molecule type" value="Genomic_DNA"/>
</dbReference>
<feature type="domain" description="Resolvase/invertase-type recombinase catalytic" evidence="1">
    <location>
        <begin position="1"/>
        <end position="34"/>
    </location>
</feature>
<gene>
    <name evidence="2" type="ORF">D9O40_20240</name>
</gene>
<dbReference type="GO" id="GO:0003677">
    <property type="term" value="F:DNA binding"/>
    <property type="evidence" value="ECO:0007669"/>
    <property type="project" value="InterPro"/>
</dbReference>
<dbReference type="Pfam" id="PF00239">
    <property type="entry name" value="Resolvase"/>
    <property type="match status" value="1"/>
</dbReference>
<accession>A0A3M0S3R1</accession>
<dbReference type="PROSITE" id="PS51736">
    <property type="entry name" value="RECOMBINASES_3"/>
    <property type="match status" value="1"/>
</dbReference>
<evidence type="ECO:0000259" key="1">
    <source>
        <dbReference type="PROSITE" id="PS51736"/>
    </source>
</evidence>
<sequence length="92" mass="10650">MKILFTIFADISQFERDLIIQRTKEGLVSARARDRKGGRPFKDEKDVALSKVIESDENLRKIAIDVACNSRLCDYHTKNVNKLKENNLLRTK</sequence>
<organism evidence="2 3">
    <name type="scientific">Clostridium autoethanogenum</name>
    <dbReference type="NCBI Taxonomy" id="84023"/>
    <lineage>
        <taxon>Bacteria</taxon>
        <taxon>Bacillati</taxon>
        <taxon>Bacillota</taxon>
        <taxon>Clostridia</taxon>
        <taxon>Eubacteriales</taxon>
        <taxon>Clostridiaceae</taxon>
        <taxon>Clostridium</taxon>
    </lineage>
</organism>
<name>A0A3M0S3R1_9CLOT</name>
<evidence type="ECO:0000313" key="2">
    <source>
        <dbReference type="EMBL" id="RMC92561.1"/>
    </source>
</evidence>
<reference evidence="2 3" key="1">
    <citation type="submission" date="2018-10" db="EMBL/GenBank/DDBJ databases">
        <title>Genome-centric metagenomics revealed C2 chemical producing, CO utilizing Clostridium with novel acetogenic gene cluster.</title>
        <authorList>
            <person name="Kang H."/>
            <person name="Park B."/>
            <person name="Choi I.G."/>
            <person name="Chang I.S."/>
        </authorList>
    </citation>
    <scope>NUCLEOTIDE SEQUENCE [LARGE SCALE GENOMIC DNA]</scope>
    <source>
        <strain evidence="2 3">H21-9</strain>
    </source>
</reference>
<comment type="caution">
    <text evidence="2">The sequence shown here is derived from an EMBL/GenBank/DDBJ whole genome shotgun (WGS) entry which is preliminary data.</text>
</comment>
<dbReference type="Proteomes" id="UP000277999">
    <property type="component" value="Unassembled WGS sequence"/>
</dbReference>
<dbReference type="GO" id="GO:0000150">
    <property type="term" value="F:DNA strand exchange activity"/>
    <property type="evidence" value="ECO:0007669"/>
    <property type="project" value="InterPro"/>
</dbReference>
<proteinExistence type="predicted"/>